<keyword evidence="2" id="KW-1185">Reference proteome</keyword>
<reference evidence="1 2" key="1">
    <citation type="submission" date="2021-10" db="EMBL/GenBank/DDBJ databases">
        <title>Anaerobic single-cell dispensing facilitates the cultivation of human gut bacteria.</title>
        <authorList>
            <person name="Afrizal A."/>
        </authorList>
    </citation>
    <scope>NUCLEOTIDE SEQUENCE [LARGE SCALE GENOMIC DNA]</scope>
    <source>
        <strain evidence="1 2">CLA-AA-H276</strain>
    </source>
</reference>
<gene>
    <name evidence="1" type="ORF">LKD36_09175</name>
</gene>
<evidence type="ECO:0000313" key="1">
    <source>
        <dbReference type="EMBL" id="MCC2126353.1"/>
    </source>
</evidence>
<dbReference type="Proteomes" id="UP001198220">
    <property type="component" value="Unassembled WGS sequence"/>
</dbReference>
<keyword evidence="1" id="KW-0418">Kinase</keyword>
<comment type="caution">
    <text evidence="1">The sequence shown here is derived from an EMBL/GenBank/DDBJ whole genome shotgun (WGS) entry which is preliminary data.</text>
</comment>
<name>A0AAE3AAD2_9FIRM</name>
<protein>
    <submittedName>
        <fullName evidence="1">Cytidylate kinase-like family protein</fullName>
    </submittedName>
</protein>
<organism evidence="1 2">
    <name type="scientific">Hominiventricola filiformis</name>
    <dbReference type="NCBI Taxonomy" id="2885352"/>
    <lineage>
        <taxon>Bacteria</taxon>
        <taxon>Bacillati</taxon>
        <taxon>Bacillota</taxon>
        <taxon>Clostridia</taxon>
        <taxon>Lachnospirales</taxon>
        <taxon>Lachnospiraceae</taxon>
        <taxon>Hominiventricola</taxon>
    </lineage>
</organism>
<dbReference type="EMBL" id="JAJEPS010000008">
    <property type="protein sequence ID" value="MCC2126353.1"/>
    <property type="molecule type" value="Genomic_DNA"/>
</dbReference>
<dbReference type="InterPro" id="IPR027417">
    <property type="entry name" value="P-loop_NTPase"/>
</dbReference>
<keyword evidence="1" id="KW-0808">Transferase</keyword>
<sequence length="204" mass="23596">MEKKYIVTITREFGSMGRPITRRLSELLNVEFYDRDIVEETARQMNLPLSVVSTNEESQGGIYAKMKSPLGKFSSEKQNEIFRVQSEIIRKLAAKESCVIVGRCAEYVLKDYSNCFNTYIYAPFEKRIENCVTQLGMEEDVAIKMIMEVDKARRKYHKKYTNYYPSDLNNRNLMIDSSFFGVEGTAQMVADIVRKHFGESETIA</sequence>
<dbReference type="GO" id="GO:0016301">
    <property type="term" value="F:kinase activity"/>
    <property type="evidence" value="ECO:0007669"/>
    <property type="project" value="UniProtKB-KW"/>
</dbReference>
<proteinExistence type="predicted"/>
<dbReference type="Pfam" id="PF13189">
    <property type="entry name" value="Cytidylate_kin2"/>
    <property type="match status" value="1"/>
</dbReference>
<evidence type="ECO:0000313" key="2">
    <source>
        <dbReference type="Proteomes" id="UP001198220"/>
    </source>
</evidence>
<dbReference type="Gene3D" id="3.40.50.300">
    <property type="entry name" value="P-loop containing nucleotide triphosphate hydrolases"/>
    <property type="match status" value="1"/>
</dbReference>
<dbReference type="RefSeq" id="WP_308459449.1">
    <property type="nucleotide sequence ID" value="NZ_JAJEPS010000008.1"/>
</dbReference>
<accession>A0AAE3AAD2</accession>
<dbReference type="AlphaFoldDB" id="A0AAE3AAD2"/>